<evidence type="ECO:0000256" key="3">
    <source>
        <dbReference type="PROSITE-ProRule" id="PRU01191"/>
    </source>
</evidence>
<dbReference type="EMBL" id="JAMRDG010000001">
    <property type="protein sequence ID" value="KAJ3700381.1"/>
    <property type="molecule type" value="Genomic_DNA"/>
</dbReference>
<evidence type="ECO:0000313" key="4">
    <source>
        <dbReference type="EMBL" id="KAJ3700381.1"/>
    </source>
</evidence>
<keyword evidence="2" id="KW-0804">Transcription</keyword>
<reference evidence="4 5" key="1">
    <citation type="journal article" date="2022" name="Cell">
        <title>Repeat-based holocentromeres influence genome architecture and karyotype evolution.</title>
        <authorList>
            <person name="Hofstatter P.G."/>
            <person name="Thangavel G."/>
            <person name="Lux T."/>
            <person name="Neumann P."/>
            <person name="Vondrak T."/>
            <person name="Novak P."/>
            <person name="Zhang M."/>
            <person name="Costa L."/>
            <person name="Castellani M."/>
            <person name="Scott A."/>
            <person name="Toegelov H."/>
            <person name="Fuchs J."/>
            <person name="Mata-Sucre Y."/>
            <person name="Dias Y."/>
            <person name="Vanzela A.L.L."/>
            <person name="Huettel B."/>
            <person name="Almeida C.C.S."/>
            <person name="Simkova H."/>
            <person name="Souza G."/>
            <person name="Pedrosa-Harand A."/>
            <person name="Macas J."/>
            <person name="Mayer K.F.X."/>
            <person name="Houben A."/>
            <person name="Marques A."/>
        </authorList>
    </citation>
    <scope>NUCLEOTIDE SEQUENCE [LARGE SCALE GENOMIC DNA]</scope>
    <source>
        <strain evidence="4">RhyTen1mFocal</strain>
    </source>
</reference>
<dbReference type="AlphaFoldDB" id="A0AAD5ZLZ6"/>
<accession>A0AAD5ZLZ6</accession>
<evidence type="ECO:0000313" key="5">
    <source>
        <dbReference type="Proteomes" id="UP001210211"/>
    </source>
</evidence>
<dbReference type="PROSITE" id="PS50985">
    <property type="entry name" value="GRAS"/>
    <property type="match status" value="1"/>
</dbReference>
<protein>
    <submittedName>
        <fullName evidence="4">Uncharacterized protein</fullName>
    </submittedName>
</protein>
<comment type="caution">
    <text evidence="4">The sequence shown here is derived from an EMBL/GenBank/DDBJ whole genome shotgun (WGS) entry which is preliminary data.</text>
</comment>
<feature type="region of interest" description="SAW" evidence="3">
    <location>
        <begin position="362"/>
        <end position="446"/>
    </location>
</feature>
<keyword evidence="5" id="KW-1185">Reference proteome</keyword>
<sequence>MSEILGEGELINLGLCINSTWSSKQKEEDDSVSTCSDPSIDNKLSRLFEARDKLFREDCLKNSMDNAEGKNLRLVRLLFDAATAVDTHDLSSAIDTLQEIYKSTSLICDPIQRVVAYFADALIARVFSRSPFYGPTDKVCADQEQEFLAFMEFCRTLPIYQFAHFTANQEIIEAFEEEVAINEGRIHVVDFDVAYGFQWPSLIQSLSDMAKTSRAISLTLTGYFRNEEDITVTKDRLESFANGCPNLSFKFEGILRDSRSINIHVEAKSTLVVNFPFRLQNLRTSQEIKDTLASVYSMNPSLVVLVEKADNQRRSFLPKFMELLYFYSAIFDSLNDFLPLESKERLNIEKYHLAKEIKLEIGQGHIEETFGQENSWKETMRFLGFEGKKMSSRSLSQAKLLLKIKSPFTMIGDSANCGFEAFEKDEGHEIVLTWRDRALISVSCWRCTSQWI</sequence>
<dbReference type="Proteomes" id="UP001210211">
    <property type="component" value="Unassembled WGS sequence"/>
</dbReference>
<evidence type="ECO:0000256" key="2">
    <source>
        <dbReference type="ARBA" id="ARBA00023163"/>
    </source>
</evidence>
<evidence type="ECO:0000256" key="1">
    <source>
        <dbReference type="ARBA" id="ARBA00023015"/>
    </source>
</evidence>
<comment type="similarity">
    <text evidence="3">Belongs to the GRAS family.</text>
</comment>
<proteinExistence type="inferred from homology"/>
<dbReference type="PANTHER" id="PTHR31636">
    <property type="entry name" value="OSJNBA0084A10.13 PROTEIN-RELATED"/>
    <property type="match status" value="1"/>
</dbReference>
<dbReference type="InterPro" id="IPR005202">
    <property type="entry name" value="TF_GRAS"/>
</dbReference>
<organism evidence="4 5">
    <name type="scientific">Rhynchospora tenuis</name>
    <dbReference type="NCBI Taxonomy" id="198213"/>
    <lineage>
        <taxon>Eukaryota</taxon>
        <taxon>Viridiplantae</taxon>
        <taxon>Streptophyta</taxon>
        <taxon>Embryophyta</taxon>
        <taxon>Tracheophyta</taxon>
        <taxon>Spermatophyta</taxon>
        <taxon>Magnoliopsida</taxon>
        <taxon>Liliopsida</taxon>
        <taxon>Poales</taxon>
        <taxon>Cyperaceae</taxon>
        <taxon>Cyperoideae</taxon>
        <taxon>Rhynchosporeae</taxon>
        <taxon>Rhynchospora</taxon>
    </lineage>
</organism>
<name>A0AAD5ZLZ6_9POAL</name>
<gene>
    <name evidence="4" type="ORF">LUZ61_004086</name>
</gene>
<comment type="caution">
    <text evidence="3">Lacks conserved residue(s) required for the propagation of feature annotation.</text>
</comment>
<dbReference type="Pfam" id="PF03514">
    <property type="entry name" value="GRAS"/>
    <property type="match status" value="1"/>
</dbReference>
<keyword evidence="1" id="KW-0805">Transcription regulation</keyword>
<feature type="short sequence motif" description="VHIID" evidence="3">
    <location>
        <begin position="186"/>
        <end position="190"/>
    </location>
</feature>